<dbReference type="RefSeq" id="WP_205448079.1">
    <property type="nucleotide sequence ID" value="NZ_CAXONK010000017.1"/>
</dbReference>
<geneLocation type="plasmid" evidence="3">
    <name>p516602-KPC</name>
</geneLocation>
<evidence type="ECO:0000313" key="4">
    <source>
        <dbReference type="EMBL" id="QGJ79983.1"/>
    </source>
</evidence>
<feature type="signal peptide" evidence="2">
    <location>
        <begin position="1"/>
        <end position="19"/>
    </location>
</feature>
<organism evidence="3">
    <name type="scientific">Morganella morganii</name>
    <name type="common">Proteus morganii</name>
    <dbReference type="NCBI Taxonomy" id="582"/>
    <lineage>
        <taxon>Bacteria</taxon>
        <taxon>Pseudomonadati</taxon>
        <taxon>Pseudomonadota</taxon>
        <taxon>Gammaproteobacteria</taxon>
        <taxon>Enterobacterales</taxon>
        <taxon>Morganellaceae</taxon>
        <taxon>Morganella</taxon>
    </lineage>
</organism>
<feature type="compositionally biased region" description="Polar residues" evidence="1">
    <location>
        <begin position="123"/>
        <end position="138"/>
    </location>
</feature>
<dbReference type="PROSITE" id="PS51257">
    <property type="entry name" value="PROKAR_LIPOPROTEIN"/>
    <property type="match status" value="1"/>
</dbReference>
<dbReference type="EMBL" id="MN310368">
    <property type="protein sequence ID" value="QGJ79983.1"/>
    <property type="molecule type" value="Genomic_DNA"/>
</dbReference>
<accession>A0A6B7PW00</accession>
<dbReference type="AlphaFoldDB" id="A0A6B7PW00"/>
<reference evidence="3" key="1">
    <citation type="submission" date="2019-08" db="EMBL/GenBank/DDBJ databases">
        <authorList>
            <person name="Zhou D."/>
        </authorList>
    </citation>
    <scope>NUCLEOTIDE SEQUENCE</scope>
    <source>
        <strain evidence="3">170516602</strain>
        <strain evidence="4">1712229813</strain>
        <plasmid evidence="4">p229813-KPC</plasmid>
        <plasmid evidence="3">p516602-KPC</plasmid>
    </source>
</reference>
<name>A0A6B7PW00_MORMO</name>
<dbReference type="InterPro" id="IPR014118">
    <property type="entry name" value="T4SS_TraV"/>
</dbReference>
<evidence type="ECO:0000313" key="3">
    <source>
        <dbReference type="EMBL" id="QFX76215.1"/>
    </source>
</evidence>
<evidence type="ECO:0000256" key="2">
    <source>
        <dbReference type="SAM" id="SignalP"/>
    </source>
</evidence>
<dbReference type="EMBL" id="MN310367">
    <property type="protein sequence ID" value="QFX76215.1"/>
    <property type="molecule type" value="Genomic_DNA"/>
</dbReference>
<proteinExistence type="predicted"/>
<evidence type="ECO:0000256" key="1">
    <source>
        <dbReference type="SAM" id="MobiDB-lite"/>
    </source>
</evidence>
<feature type="chain" id="PRO_5036172380" description="Type IV conjugative transfer system protein TraV" evidence="2">
    <location>
        <begin position="20"/>
        <end position="194"/>
    </location>
</feature>
<geneLocation type="plasmid" evidence="4">
    <name>p229813-KPC</name>
</geneLocation>
<feature type="region of interest" description="Disordered" evidence="1">
    <location>
        <begin position="112"/>
        <end position="138"/>
    </location>
</feature>
<protein>
    <recommendedName>
        <fullName evidence="5">Type IV conjugative transfer system protein TraV</fullName>
    </recommendedName>
</protein>
<dbReference type="Pfam" id="PF09676">
    <property type="entry name" value="TraV"/>
    <property type="match status" value="1"/>
</dbReference>
<evidence type="ECO:0008006" key="5">
    <source>
        <dbReference type="Google" id="ProtNLM"/>
    </source>
</evidence>
<keyword evidence="2" id="KW-0732">Signal</keyword>
<sequence>MKKILLFVLPLLLSGCAGMNSDFEFSKPAKDSGYWMQQADEMTNSDSGSPAVSAVNAGDSNKFNLRQYRLINVGNIQLPVKFVTQQPAGGYRPVPDAPIRSQSFAMNNRPAITPDGNRHDSVSRTVSGQPPASRTTASSVCSQQRCYQEAAAPFVTPDKIQRVWIAPYVSPDNNVHIGEIVYFVSEDSHWFGME</sequence>
<keyword evidence="3" id="KW-0614">Plasmid</keyword>